<dbReference type="AlphaFoldDB" id="A0AAV2GCG5"/>
<protein>
    <submittedName>
        <fullName evidence="2">Uncharacterized protein</fullName>
    </submittedName>
</protein>
<proteinExistence type="predicted"/>
<dbReference type="Proteomes" id="UP001497516">
    <property type="component" value="Chromosome 8"/>
</dbReference>
<keyword evidence="3" id="KW-1185">Reference proteome</keyword>
<dbReference type="EMBL" id="OZ034821">
    <property type="protein sequence ID" value="CAL1407165.1"/>
    <property type="molecule type" value="Genomic_DNA"/>
</dbReference>
<reference evidence="2 3" key="1">
    <citation type="submission" date="2024-04" db="EMBL/GenBank/DDBJ databases">
        <authorList>
            <person name="Fracassetti M."/>
        </authorList>
    </citation>
    <scope>NUCLEOTIDE SEQUENCE [LARGE SCALE GENOMIC DNA]</scope>
</reference>
<name>A0AAV2GCG5_9ROSI</name>
<evidence type="ECO:0000313" key="2">
    <source>
        <dbReference type="EMBL" id="CAL1407165.1"/>
    </source>
</evidence>
<sequence>MRQDQQQPTLTVVFSSISPSFNSYTTSSDESLVKGIKDMRGHRQEKERPPLPPVRQSLVVRSLRQRCDLSVKESGSGHSIFVTLSEGGDTERRRRLPSGGELQFVVD</sequence>
<feature type="region of interest" description="Disordered" evidence="1">
    <location>
        <begin position="80"/>
        <end position="107"/>
    </location>
</feature>
<organism evidence="2 3">
    <name type="scientific">Linum trigynum</name>
    <dbReference type="NCBI Taxonomy" id="586398"/>
    <lineage>
        <taxon>Eukaryota</taxon>
        <taxon>Viridiplantae</taxon>
        <taxon>Streptophyta</taxon>
        <taxon>Embryophyta</taxon>
        <taxon>Tracheophyta</taxon>
        <taxon>Spermatophyta</taxon>
        <taxon>Magnoliopsida</taxon>
        <taxon>eudicotyledons</taxon>
        <taxon>Gunneridae</taxon>
        <taxon>Pentapetalae</taxon>
        <taxon>rosids</taxon>
        <taxon>fabids</taxon>
        <taxon>Malpighiales</taxon>
        <taxon>Linaceae</taxon>
        <taxon>Linum</taxon>
    </lineage>
</organism>
<evidence type="ECO:0000256" key="1">
    <source>
        <dbReference type="SAM" id="MobiDB-lite"/>
    </source>
</evidence>
<accession>A0AAV2GCG5</accession>
<evidence type="ECO:0000313" key="3">
    <source>
        <dbReference type="Proteomes" id="UP001497516"/>
    </source>
</evidence>
<gene>
    <name evidence="2" type="ORF">LTRI10_LOCUS46847</name>
</gene>